<reference evidence="2" key="2">
    <citation type="submission" date="2025-09" db="UniProtKB">
        <authorList>
            <consortium name="Ensembl"/>
        </authorList>
    </citation>
    <scope>IDENTIFICATION</scope>
</reference>
<dbReference type="AlphaFoldDB" id="A0A8C8YNL3"/>
<evidence type="ECO:0000313" key="3">
    <source>
        <dbReference type="Proteomes" id="UP000694414"/>
    </source>
</evidence>
<dbReference type="InterPro" id="IPR019010">
    <property type="entry name" value="eIF3e_N"/>
</dbReference>
<organism evidence="2 3">
    <name type="scientific">Prolemur simus</name>
    <name type="common">Greater bamboo lemur</name>
    <name type="synonym">Hapalemur simus</name>
    <dbReference type="NCBI Taxonomy" id="1328070"/>
    <lineage>
        <taxon>Eukaryota</taxon>
        <taxon>Metazoa</taxon>
        <taxon>Chordata</taxon>
        <taxon>Craniata</taxon>
        <taxon>Vertebrata</taxon>
        <taxon>Euteleostomi</taxon>
        <taxon>Mammalia</taxon>
        <taxon>Eutheria</taxon>
        <taxon>Euarchontoglires</taxon>
        <taxon>Primates</taxon>
        <taxon>Strepsirrhini</taxon>
        <taxon>Lemuriformes</taxon>
        <taxon>Lemuridae</taxon>
        <taxon>Prolemur</taxon>
    </lineage>
</organism>
<sequence length="61" mass="7126">MAEYDLTTRIAHFLDRHLVFPLLEFLSVKERAWYGFLHAGSFGLIFLQLQEISTTLKSLKL</sequence>
<evidence type="ECO:0000313" key="2">
    <source>
        <dbReference type="Ensembl" id="ENSPSMP00000003408.1"/>
    </source>
</evidence>
<keyword evidence="3" id="KW-1185">Reference proteome</keyword>
<name>A0A8C8YNL3_PROSS</name>
<feature type="domain" description="Eukaryotic translation initiation factor 3 subunit E N-terminal" evidence="1">
    <location>
        <begin position="5"/>
        <end position="30"/>
    </location>
</feature>
<dbReference type="Proteomes" id="UP000694414">
    <property type="component" value="Unplaced"/>
</dbReference>
<dbReference type="Ensembl" id="ENSPSMT00000004154.1">
    <property type="protein sequence ID" value="ENSPSMP00000003408.1"/>
    <property type="gene ID" value="ENSPSMG00000002801.1"/>
</dbReference>
<evidence type="ECO:0000259" key="1">
    <source>
        <dbReference type="Pfam" id="PF09440"/>
    </source>
</evidence>
<reference evidence="2" key="1">
    <citation type="submission" date="2025-08" db="UniProtKB">
        <authorList>
            <consortium name="Ensembl"/>
        </authorList>
    </citation>
    <scope>IDENTIFICATION</scope>
</reference>
<protein>
    <recommendedName>
        <fullName evidence="1">Eukaryotic translation initiation factor 3 subunit E N-terminal domain-containing protein</fullName>
    </recommendedName>
</protein>
<proteinExistence type="predicted"/>
<accession>A0A8C8YNL3</accession>
<dbReference type="GeneTree" id="ENSGT01050000245909"/>
<dbReference type="Pfam" id="PF09440">
    <property type="entry name" value="eIF3_N"/>
    <property type="match status" value="1"/>
</dbReference>